<dbReference type="CDD" id="cd00179">
    <property type="entry name" value="SynN"/>
    <property type="match status" value="1"/>
</dbReference>
<dbReference type="GO" id="GO:0031201">
    <property type="term" value="C:SNARE complex"/>
    <property type="evidence" value="ECO:0007669"/>
    <property type="project" value="TreeGrafter"/>
</dbReference>
<dbReference type="Gene3D" id="1.20.5.110">
    <property type="match status" value="1"/>
</dbReference>
<dbReference type="GO" id="GO:0005484">
    <property type="term" value="F:SNAP receptor activity"/>
    <property type="evidence" value="ECO:0007669"/>
    <property type="project" value="TreeGrafter"/>
</dbReference>
<reference evidence="8" key="1">
    <citation type="submission" date="2021-01" db="UniProtKB">
        <authorList>
            <consortium name="EnsemblPlants"/>
        </authorList>
    </citation>
    <scope>IDENTIFICATION</scope>
</reference>
<dbReference type="GO" id="GO:0048278">
    <property type="term" value="P:vesicle docking"/>
    <property type="evidence" value="ECO:0007669"/>
    <property type="project" value="TreeGrafter"/>
</dbReference>
<dbReference type="InterPro" id="IPR006011">
    <property type="entry name" value="Syntaxin_N"/>
</dbReference>
<sequence length="310" mass="35331">MNDLMTKSFLNYVDLKKQAQMDLRSELDLEQQSQINPASEENLARFFHDVEDIKYKMEEITNLLTDLQALNEETKSAHSAKVVRGLRDRMDSDMVSVLRKAINVKIMLEALDQANIRNRKVSGDYKEGSSVDRTRILVTNGLRTKLKDMMNDFLSLRERIVSDYKDCLRRRYYNANGVEPSEELMERMLSGSVQLDVFNGKLTTATATATAAEDVAEESKERHEAVMNIKKSLTKLHQVFLDMAVLVEKQGEGADDIERNVMKAGSFVSGGTNSLFYANRMKKRCRRWIWLVLGIAVVILLVCIISLFSS</sequence>
<evidence type="ECO:0000313" key="9">
    <source>
        <dbReference type="Proteomes" id="UP000594263"/>
    </source>
</evidence>
<dbReference type="Gene3D" id="1.20.58.70">
    <property type="match status" value="1"/>
</dbReference>
<dbReference type="OMA" id="LDYKECL"/>
<dbReference type="PANTHER" id="PTHR19957">
    <property type="entry name" value="SYNTAXIN"/>
    <property type="match status" value="1"/>
</dbReference>
<protein>
    <recommendedName>
        <fullName evidence="7">t-SNARE coiled-coil homology domain-containing protein</fullName>
    </recommendedName>
</protein>
<accession>A0A7N0T932</accession>
<dbReference type="FunFam" id="1.20.58.70:FF:000003">
    <property type="entry name" value="Qa-SNARE, Sso1/Syntaxin1-type, SYP12A-group"/>
    <property type="match status" value="1"/>
</dbReference>
<feature type="domain" description="T-SNARE coiled-coil homology" evidence="7">
    <location>
        <begin position="216"/>
        <end position="278"/>
    </location>
</feature>
<dbReference type="EnsemblPlants" id="Kaladp0024s0939.1.v1.1">
    <property type="protein sequence ID" value="Kaladp0024s0939.1.v1.1.CDS.1"/>
    <property type="gene ID" value="Kaladp0024s0939.v1.1"/>
</dbReference>
<dbReference type="InterPro" id="IPR000727">
    <property type="entry name" value="T_SNARE_dom"/>
</dbReference>
<keyword evidence="6" id="KW-0472">Membrane</keyword>
<dbReference type="Pfam" id="PF00804">
    <property type="entry name" value="Syntaxin"/>
    <property type="match status" value="1"/>
</dbReference>
<feature type="transmembrane region" description="Helical" evidence="6">
    <location>
        <begin position="288"/>
        <end position="308"/>
    </location>
</feature>
<keyword evidence="5" id="KW-0175">Coiled coil</keyword>
<dbReference type="SMART" id="SM00397">
    <property type="entry name" value="t_SNARE"/>
    <property type="match status" value="1"/>
</dbReference>
<dbReference type="GO" id="GO:0012505">
    <property type="term" value="C:endomembrane system"/>
    <property type="evidence" value="ECO:0007669"/>
    <property type="project" value="TreeGrafter"/>
</dbReference>
<dbReference type="PROSITE" id="PS50192">
    <property type="entry name" value="T_SNARE"/>
    <property type="match status" value="1"/>
</dbReference>
<dbReference type="InterPro" id="IPR045242">
    <property type="entry name" value="Syntaxin"/>
</dbReference>
<comment type="similarity">
    <text evidence="1">Belongs to the syntaxin family.</text>
</comment>
<dbReference type="PANTHER" id="PTHR19957:SF123">
    <property type="entry name" value="SYNTAXIN-112"/>
    <property type="match status" value="1"/>
</dbReference>
<dbReference type="SMART" id="SM00503">
    <property type="entry name" value="SynN"/>
    <property type="match status" value="1"/>
</dbReference>
<evidence type="ECO:0000313" key="8">
    <source>
        <dbReference type="EnsemblPlants" id="Kaladp0024s0939.1.v1.1.CDS.1"/>
    </source>
</evidence>
<keyword evidence="6" id="KW-0812">Transmembrane</keyword>
<dbReference type="CDD" id="cd15848">
    <property type="entry name" value="SNARE_syntaxin1-like"/>
    <property type="match status" value="1"/>
</dbReference>
<dbReference type="FunFam" id="1.20.5.110:FF:000008">
    <property type="entry name" value="Syntaxin 132"/>
    <property type="match status" value="1"/>
</dbReference>
<keyword evidence="4" id="KW-0007">Acetylation</keyword>
<dbReference type="GO" id="GO:0006886">
    <property type="term" value="P:intracellular protein transport"/>
    <property type="evidence" value="ECO:0007669"/>
    <property type="project" value="TreeGrafter"/>
</dbReference>
<dbReference type="Proteomes" id="UP000594263">
    <property type="component" value="Unplaced"/>
</dbReference>
<dbReference type="GO" id="GO:0005886">
    <property type="term" value="C:plasma membrane"/>
    <property type="evidence" value="ECO:0007669"/>
    <property type="project" value="TreeGrafter"/>
</dbReference>
<dbReference type="AlphaFoldDB" id="A0A7N0T932"/>
<evidence type="ECO:0000256" key="3">
    <source>
        <dbReference type="ARBA" id="ARBA00022927"/>
    </source>
</evidence>
<evidence type="ECO:0000256" key="5">
    <source>
        <dbReference type="ARBA" id="ARBA00023054"/>
    </source>
</evidence>
<keyword evidence="3" id="KW-0653">Protein transport</keyword>
<dbReference type="GO" id="GO:0006887">
    <property type="term" value="P:exocytosis"/>
    <property type="evidence" value="ECO:0007669"/>
    <property type="project" value="TreeGrafter"/>
</dbReference>
<dbReference type="Gramene" id="Kaladp0024s0939.1.v1.1">
    <property type="protein sequence ID" value="Kaladp0024s0939.1.v1.1.CDS.1"/>
    <property type="gene ID" value="Kaladp0024s0939.v1.1"/>
</dbReference>
<dbReference type="InterPro" id="IPR010989">
    <property type="entry name" value="SNARE"/>
</dbReference>
<evidence type="ECO:0000256" key="1">
    <source>
        <dbReference type="ARBA" id="ARBA00009063"/>
    </source>
</evidence>
<dbReference type="GO" id="GO:0006906">
    <property type="term" value="P:vesicle fusion"/>
    <property type="evidence" value="ECO:0007669"/>
    <property type="project" value="TreeGrafter"/>
</dbReference>
<evidence type="ECO:0000256" key="6">
    <source>
        <dbReference type="SAM" id="Phobius"/>
    </source>
</evidence>
<evidence type="ECO:0000256" key="4">
    <source>
        <dbReference type="ARBA" id="ARBA00022990"/>
    </source>
</evidence>
<evidence type="ECO:0000259" key="7">
    <source>
        <dbReference type="PROSITE" id="PS50192"/>
    </source>
</evidence>
<keyword evidence="2" id="KW-0813">Transport</keyword>
<evidence type="ECO:0000256" key="2">
    <source>
        <dbReference type="ARBA" id="ARBA00022448"/>
    </source>
</evidence>
<dbReference type="SUPFAM" id="SSF47661">
    <property type="entry name" value="t-snare proteins"/>
    <property type="match status" value="1"/>
</dbReference>
<organism evidence="8 9">
    <name type="scientific">Kalanchoe fedtschenkoi</name>
    <name type="common">Lavender scallops</name>
    <name type="synonym">South American air plant</name>
    <dbReference type="NCBI Taxonomy" id="63787"/>
    <lineage>
        <taxon>Eukaryota</taxon>
        <taxon>Viridiplantae</taxon>
        <taxon>Streptophyta</taxon>
        <taxon>Embryophyta</taxon>
        <taxon>Tracheophyta</taxon>
        <taxon>Spermatophyta</taxon>
        <taxon>Magnoliopsida</taxon>
        <taxon>eudicotyledons</taxon>
        <taxon>Gunneridae</taxon>
        <taxon>Pentapetalae</taxon>
        <taxon>Saxifragales</taxon>
        <taxon>Crassulaceae</taxon>
        <taxon>Kalanchoe</taxon>
    </lineage>
</organism>
<keyword evidence="9" id="KW-1185">Reference proteome</keyword>
<keyword evidence="6" id="KW-1133">Transmembrane helix</keyword>
<proteinExistence type="inferred from homology"/>
<name>A0A7N0T932_KALFE</name>
<dbReference type="Pfam" id="PF05739">
    <property type="entry name" value="SNARE"/>
    <property type="match status" value="1"/>
</dbReference>
<dbReference type="GO" id="GO:0000149">
    <property type="term" value="F:SNARE binding"/>
    <property type="evidence" value="ECO:0007669"/>
    <property type="project" value="TreeGrafter"/>
</dbReference>